<dbReference type="AlphaFoldDB" id="A0A1B6ET86"/>
<sequence length="392" mass="43726">MSSAHQRTESSGDDHPSVHPSSEEARPNVEGNIHSPSTSTSLVPVVNDVNSSASEMPQEQPKNLQELLRLSTMLQSSYNEGDSGSSSRPSTTISEDREDFLRNALANLSVDVISNLKEQLQILNEITDGNQPITNLERYENTFERITDHVFNIDMANVFYQIGGMEVIVKLLRHPLGLIRWRAASIISECCQNNPYCKSRSLSDDLFSLLMNMALNNPDSNCQFKAISAISAIVGDNAEGINQFKKHNGLKIINHGLNSGNEKMIVKTAFLIMALCNTDPTMKDELIHTPIVENLLTLTRLTDTLFAEHLLSALLTLIRNNDAAIKQCLRKELGLCDYLKQSISLTSNDESFQDYVAHASELLQILKDYEIRECKENMKNGDMDFSTSEQST</sequence>
<protein>
    <recommendedName>
        <fullName evidence="3">Nucleotide exchange factor Fes1 domain-containing protein</fullName>
    </recommendedName>
</protein>
<dbReference type="PANTHER" id="PTHR19316:SF18">
    <property type="entry name" value="HSP70-BINDING PROTEIN 1"/>
    <property type="match status" value="1"/>
</dbReference>
<dbReference type="Pfam" id="PF08609">
    <property type="entry name" value="Fes1"/>
    <property type="match status" value="1"/>
</dbReference>
<dbReference type="EMBL" id="GECZ01028631">
    <property type="protein sequence ID" value="JAS41138.1"/>
    <property type="molecule type" value="Transcribed_RNA"/>
</dbReference>
<dbReference type="GO" id="GO:0000774">
    <property type="term" value="F:adenyl-nucleotide exchange factor activity"/>
    <property type="evidence" value="ECO:0007669"/>
    <property type="project" value="TreeGrafter"/>
</dbReference>
<evidence type="ECO:0000256" key="1">
    <source>
        <dbReference type="ARBA" id="ARBA00022737"/>
    </source>
</evidence>
<proteinExistence type="predicted"/>
<evidence type="ECO:0000259" key="3">
    <source>
        <dbReference type="Pfam" id="PF08609"/>
    </source>
</evidence>
<organism evidence="4">
    <name type="scientific">Cuerna arida</name>
    <dbReference type="NCBI Taxonomy" id="1464854"/>
    <lineage>
        <taxon>Eukaryota</taxon>
        <taxon>Metazoa</taxon>
        <taxon>Ecdysozoa</taxon>
        <taxon>Arthropoda</taxon>
        <taxon>Hexapoda</taxon>
        <taxon>Insecta</taxon>
        <taxon>Pterygota</taxon>
        <taxon>Neoptera</taxon>
        <taxon>Paraneoptera</taxon>
        <taxon>Hemiptera</taxon>
        <taxon>Auchenorrhyncha</taxon>
        <taxon>Membracoidea</taxon>
        <taxon>Cicadellidae</taxon>
        <taxon>Cicadellinae</taxon>
        <taxon>Proconiini</taxon>
        <taxon>Cuerna</taxon>
    </lineage>
</organism>
<dbReference type="SUPFAM" id="SSF48371">
    <property type="entry name" value="ARM repeat"/>
    <property type="match status" value="1"/>
</dbReference>
<feature type="compositionally biased region" description="Low complexity" evidence="2">
    <location>
        <begin position="35"/>
        <end position="46"/>
    </location>
</feature>
<feature type="compositionally biased region" description="Polar residues" evidence="2">
    <location>
        <begin position="48"/>
        <end position="62"/>
    </location>
</feature>
<dbReference type="InterPro" id="IPR013918">
    <property type="entry name" value="Nucleotide_exch_fac_Fes1"/>
</dbReference>
<keyword evidence="1" id="KW-0677">Repeat</keyword>
<feature type="region of interest" description="Disordered" evidence="2">
    <location>
        <begin position="1"/>
        <end position="62"/>
    </location>
</feature>
<feature type="compositionally biased region" description="Basic and acidic residues" evidence="2">
    <location>
        <begin position="1"/>
        <end position="27"/>
    </location>
</feature>
<evidence type="ECO:0000256" key="2">
    <source>
        <dbReference type="SAM" id="MobiDB-lite"/>
    </source>
</evidence>
<reference evidence="4" key="1">
    <citation type="submission" date="2015-11" db="EMBL/GenBank/DDBJ databases">
        <title>De novo transcriptome assembly of four potential Pierce s Disease insect vectors from Arizona vineyards.</title>
        <authorList>
            <person name="Tassone E.E."/>
        </authorList>
    </citation>
    <scope>NUCLEOTIDE SEQUENCE</scope>
</reference>
<dbReference type="InterPro" id="IPR011989">
    <property type="entry name" value="ARM-like"/>
</dbReference>
<feature type="domain" description="Nucleotide exchange factor Fes1" evidence="3">
    <location>
        <begin position="64"/>
        <end position="157"/>
    </location>
</feature>
<dbReference type="InterPro" id="IPR016024">
    <property type="entry name" value="ARM-type_fold"/>
</dbReference>
<dbReference type="Gene3D" id="1.25.10.10">
    <property type="entry name" value="Leucine-rich Repeat Variant"/>
    <property type="match status" value="1"/>
</dbReference>
<accession>A0A1B6ET86</accession>
<evidence type="ECO:0000313" key="4">
    <source>
        <dbReference type="EMBL" id="JAS41138.1"/>
    </source>
</evidence>
<name>A0A1B6ET86_9HEMI</name>
<dbReference type="PANTHER" id="PTHR19316">
    <property type="entry name" value="PROTEIN FOLDING REGULATOR"/>
    <property type="match status" value="1"/>
</dbReference>
<dbReference type="InterPro" id="IPR050693">
    <property type="entry name" value="Hsp70_NEF-Inhibitors"/>
</dbReference>
<dbReference type="GO" id="GO:0005783">
    <property type="term" value="C:endoplasmic reticulum"/>
    <property type="evidence" value="ECO:0007669"/>
    <property type="project" value="TreeGrafter"/>
</dbReference>
<gene>
    <name evidence="4" type="ORF">g.17005</name>
</gene>